<evidence type="ECO:0000259" key="4">
    <source>
        <dbReference type="Pfam" id="PF13472"/>
    </source>
</evidence>
<accession>A0A1G9SVA3</accession>
<organism evidence="6 7">
    <name type="scientific">Catalinimonas alkaloidigena</name>
    <dbReference type="NCBI Taxonomy" id="1075417"/>
    <lineage>
        <taxon>Bacteria</taxon>
        <taxon>Pseudomonadati</taxon>
        <taxon>Bacteroidota</taxon>
        <taxon>Cytophagia</taxon>
        <taxon>Cytophagales</taxon>
        <taxon>Catalimonadaceae</taxon>
        <taxon>Catalinimonas</taxon>
    </lineage>
</organism>
<feature type="domain" description="Beta-agarase/YXIM esterase-like galactose-binding" evidence="5">
    <location>
        <begin position="50"/>
        <end position="164"/>
    </location>
</feature>
<evidence type="ECO:0000313" key="7">
    <source>
        <dbReference type="Proteomes" id="UP000198510"/>
    </source>
</evidence>
<dbReference type="AlphaFoldDB" id="A0A1G9SVA3"/>
<dbReference type="EMBL" id="FNFO01000013">
    <property type="protein sequence ID" value="SDM39356.1"/>
    <property type="molecule type" value="Genomic_DNA"/>
</dbReference>
<gene>
    <name evidence="6" type="ORF">SAMN05421823_1137</name>
</gene>
<feature type="domain" description="SGNH hydrolase-type esterase" evidence="4">
    <location>
        <begin position="220"/>
        <end position="407"/>
    </location>
</feature>
<keyword evidence="7" id="KW-1185">Reference proteome</keyword>
<proteinExistence type="inferred from homology"/>
<evidence type="ECO:0000256" key="1">
    <source>
        <dbReference type="ARBA" id="ARBA00008668"/>
    </source>
</evidence>
<dbReference type="InterPro" id="IPR036514">
    <property type="entry name" value="SGNH_hydro_sf"/>
</dbReference>
<dbReference type="Pfam" id="PF13472">
    <property type="entry name" value="Lipase_GDSL_2"/>
    <property type="match status" value="1"/>
</dbReference>
<comment type="similarity">
    <text evidence="1">Belongs to the 'GDSL' lipolytic enzyme family.</text>
</comment>
<reference evidence="6 7" key="1">
    <citation type="submission" date="2016-10" db="EMBL/GenBank/DDBJ databases">
        <authorList>
            <person name="de Groot N.N."/>
        </authorList>
    </citation>
    <scope>NUCLEOTIDE SEQUENCE [LARGE SCALE GENOMIC DNA]</scope>
    <source>
        <strain evidence="6 7">DSM 25186</strain>
    </source>
</reference>
<dbReference type="STRING" id="1075417.SAMN05421823_1137"/>
<dbReference type="Proteomes" id="UP000198510">
    <property type="component" value="Unassembled WGS sequence"/>
</dbReference>
<dbReference type="CDD" id="cd01821">
    <property type="entry name" value="Rhamnogalacturan_acetylesterase_like"/>
    <property type="match status" value="1"/>
</dbReference>
<dbReference type="InterPro" id="IPR013830">
    <property type="entry name" value="SGNH_hydro"/>
</dbReference>
<dbReference type="Gene3D" id="3.40.50.1110">
    <property type="entry name" value="SGNH hydrolase"/>
    <property type="match status" value="1"/>
</dbReference>
<dbReference type="Pfam" id="PF21254">
    <property type="entry name" value="AGA-YXIM_GBD"/>
    <property type="match status" value="1"/>
</dbReference>
<sequence length="464" mass="51863">MDQTQGQEQRHRRGGGPLIVMPMLHRLLLWGACVSVALSSAAQPLTLPLQFDFGSGQAAAGYRQVLPTTTYSPERGYGLASEQPVKSRTRKGNNPLTDDFLTSTQPFYFVVDLPEGNYEVTLTLGDPKGTSTTTVKAESRRLMLHHLQTARGEQVTRTFTVNVRTPRINAEERIRLKPREHDYLNWDDKLTLEFNDARPCVAALEIRRATAPTTIFLAGNSTVVDQETEPWAAWGQMLPSFLKPDAVVANLAESGETLAAFQSEGRLAKVLSMIQPGDFLFIEFAHNDQKNRDPAAGAYRGYSDRLREFIREARAKRAHPVLVTSMHRRRFDEDGHIINTLEDYPDAMRNVAQELDVPLIDLNAMSKTLYEAMGPEDTKKAFVHYPAGTFPGQDQELKDDTHFNPYGAYEMARCIVQAIQEQGLAVGQLLRDAIPPFDPAHPDPLAMWHWPDSPNASLVKPDGN</sequence>
<keyword evidence="2" id="KW-0378">Hydrolase</keyword>
<dbReference type="GO" id="GO:0016788">
    <property type="term" value="F:hydrolase activity, acting on ester bonds"/>
    <property type="evidence" value="ECO:0007669"/>
    <property type="project" value="UniProtKB-ARBA"/>
</dbReference>
<dbReference type="PANTHER" id="PTHR43695">
    <property type="entry name" value="PUTATIVE (AFU_ORTHOLOGUE AFUA_2G17250)-RELATED"/>
    <property type="match status" value="1"/>
</dbReference>
<dbReference type="InterPro" id="IPR049033">
    <property type="entry name" value="AGA-YXIM_GBD"/>
</dbReference>
<protein>
    <submittedName>
        <fullName evidence="6">Lysophospholipase L1</fullName>
    </submittedName>
</protein>
<dbReference type="Gene3D" id="2.60.120.430">
    <property type="entry name" value="Galactose-binding lectin"/>
    <property type="match status" value="1"/>
</dbReference>
<dbReference type="PANTHER" id="PTHR43695:SF1">
    <property type="entry name" value="RHAMNOGALACTURONAN ACETYLESTERASE"/>
    <property type="match status" value="1"/>
</dbReference>
<evidence type="ECO:0000256" key="3">
    <source>
        <dbReference type="SAM" id="MobiDB-lite"/>
    </source>
</evidence>
<evidence type="ECO:0000256" key="2">
    <source>
        <dbReference type="ARBA" id="ARBA00022801"/>
    </source>
</evidence>
<evidence type="ECO:0000259" key="5">
    <source>
        <dbReference type="Pfam" id="PF21254"/>
    </source>
</evidence>
<feature type="region of interest" description="Disordered" evidence="3">
    <location>
        <begin position="73"/>
        <end position="98"/>
    </location>
</feature>
<evidence type="ECO:0000313" key="6">
    <source>
        <dbReference type="EMBL" id="SDM39356.1"/>
    </source>
</evidence>
<dbReference type="SUPFAM" id="SSF49785">
    <property type="entry name" value="Galactose-binding domain-like"/>
    <property type="match status" value="1"/>
</dbReference>
<dbReference type="SUPFAM" id="SSF52266">
    <property type="entry name" value="SGNH hydrolase"/>
    <property type="match status" value="1"/>
</dbReference>
<dbReference type="InterPro" id="IPR008979">
    <property type="entry name" value="Galactose-bd-like_sf"/>
</dbReference>
<dbReference type="InterPro" id="IPR037459">
    <property type="entry name" value="RhgT-like"/>
</dbReference>
<name>A0A1G9SVA3_9BACT</name>